<proteinExistence type="predicted"/>
<dbReference type="PANTHER" id="PTHR35997:SF6">
    <property type="entry name" value="COTTON FIBER PROTEIN"/>
    <property type="match status" value="1"/>
</dbReference>
<name>A0A1J3H2L9_NOCCA</name>
<gene>
    <name evidence="3" type="ORF">LE_TR7956_c0_g1_i1_g.27356</name>
</gene>
<dbReference type="AlphaFoldDB" id="A0A1J3H2L9"/>
<dbReference type="PANTHER" id="PTHR35997">
    <property type="entry name" value="COTTON FIBER PROTEIN-RELATED"/>
    <property type="match status" value="1"/>
</dbReference>
<evidence type="ECO:0000256" key="2">
    <source>
        <dbReference type="SAM" id="Phobius"/>
    </source>
</evidence>
<evidence type="ECO:0008006" key="4">
    <source>
        <dbReference type="Google" id="ProtNLM"/>
    </source>
</evidence>
<dbReference type="EMBL" id="GEVL01015119">
    <property type="protein sequence ID" value="JAU62222.1"/>
    <property type="molecule type" value="Transcribed_RNA"/>
</dbReference>
<feature type="transmembrane region" description="Helical" evidence="2">
    <location>
        <begin position="58"/>
        <end position="78"/>
    </location>
</feature>
<keyword evidence="2" id="KW-1133">Transmembrane helix</keyword>
<sequence length="279" mass="32718">MTEIPSYMVENPKFEPYKPKKRCYYSTSMLSIFLSIFTYILIFYVFEVSPSSIFKDTKVLFFISNTLIFIIAVDYGAFTDKESHDFYGEYTAASAVAMRNRGDNYSSIPVFTYQENPRGEEIKNPKYVEIKNTKEEDSVVKEIVCISPAPEKIVHVVSEEQPRNQVAVEKSEPVNDQITIVEEACNIRNHENPKSYGRTKSDKPRRMKITEEAKSTRKSYRRSESDNSKWMVVPQKWENVQEESEEFSKMSNEELNSRFEEFIQQFNRRIRLQSRVLST</sequence>
<feature type="region of interest" description="Disordered" evidence="1">
    <location>
        <begin position="190"/>
        <end position="226"/>
    </location>
</feature>
<reference evidence="3" key="1">
    <citation type="submission" date="2016-07" db="EMBL/GenBank/DDBJ databases">
        <title>De novo transcriptome assembly of four accessions of the metal hyperaccumulator plant Noccaea caerulescens.</title>
        <authorList>
            <person name="Blande D."/>
            <person name="Halimaa P."/>
            <person name="Tervahauta A.I."/>
            <person name="Aarts M.G."/>
            <person name="Karenlampi S.O."/>
        </authorList>
    </citation>
    <scope>NUCLEOTIDE SEQUENCE</scope>
</reference>
<evidence type="ECO:0000313" key="3">
    <source>
        <dbReference type="EMBL" id="JAU62222.1"/>
    </source>
</evidence>
<feature type="transmembrane region" description="Helical" evidence="2">
    <location>
        <begin position="23"/>
        <end position="46"/>
    </location>
</feature>
<organism evidence="3">
    <name type="scientific">Noccaea caerulescens</name>
    <name type="common">Alpine penny-cress</name>
    <name type="synonym">Thlaspi caerulescens</name>
    <dbReference type="NCBI Taxonomy" id="107243"/>
    <lineage>
        <taxon>Eukaryota</taxon>
        <taxon>Viridiplantae</taxon>
        <taxon>Streptophyta</taxon>
        <taxon>Embryophyta</taxon>
        <taxon>Tracheophyta</taxon>
        <taxon>Spermatophyta</taxon>
        <taxon>Magnoliopsida</taxon>
        <taxon>eudicotyledons</taxon>
        <taxon>Gunneridae</taxon>
        <taxon>Pentapetalae</taxon>
        <taxon>rosids</taxon>
        <taxon>malvids</taxon>
        <taxon>Brassicales</taxon>
        <taxon>Brassicaceae</taxon>
        <taxon>Coluteocarpeae</taxon>
        <taxon>Noccaea</taxon>
    </lineage>
</organism>
<protein>
    <recommendedName>
        <fullName evidence="4">Cotton fiber protein</fullName>
    </recommendedName>
</protein>
<evidence type="ECO:0000256" key="1">
    <source>
        <dbReference type="SAM" id="MobiDB-lite"/>
    </source>
</evidence>
<accession>A0A1J3H2L9</accession>
<keyword evidence="2" id="KW-0472">Membrane</keyword>
<keyword evidence="2" id="KW-0812">Transmembrane</keyword>